<feature type="domain" description="GRF-type" evidence="6">
    <location>
        <begin position="26"/>
        <end position="66"/>
    </location>
</feature>
<evidence type="ECO:0000256" key="5">
    <source>
        <dbReference type="SAM" id="Coils"/>
    </source>
</evidence>
<sequence length="588" mass="66735">MEGEWSELFAAADETPATRYKRCFVCPSCNNAICKLQTATTTKNQGRKFYTCPAKDHKFFKWAEDVKDDELIDVPECGGCSAGICRVRREKNGRILFMCRVKEGEGSCGYRVWKDELEKSATHRREYSITSIQPTLTNCKDPNTAYTDLVEKSKQNDERADNESPVVDTSHNLQGFGATSWKIERSKCLEDKSGELSRRPSKRSRYGDLKAPRSLISAHSLALRLDINSVSLKNNVGWKLLLAPRSLISAHTLALRLDINYVSIKKQCWMEVAIRQNLSPQLQGWWGRLAFHPLRCLRVPAPKSFTCYVSSPLDSTFVVQDEIPVNSGALTTLTRTLLGVENCRKSLFNLVRYADLSGTKPLHVAPDVPLCNDPSFETPSPNIMTKSISMVFGEAAEHLQNDLLTHLETRDVWDHETMSQAAEATFAALNRLCFDHQHLKDRAKEVIHCAKSLAEIEQCMPRNDCSYRKLVDHWSSERKKLEKINTAHAKAVDTVTNNKKRVKFLHEDISSTKDLLFHMESELSCCEVELKNTEHELEKISKNKEVLEGEYLIVSKELVESKKLHEEREAERDAAKAAFDRARALLRG</sequence>
<comment type="caution">
    <text evidence="7">The sequence shown here is derived from an EMBL/GenBank/DDBJ whole genome shotgun (WGS) entry which is preliminary data.</text>
</comment>
<evidence type="ECO:0000256" key="2">
    <source>
        <dbReference type="ARBA" id="ARBA00022771"/>
    </source>
</evidence>
<proteinExistence type="predicted"/>
<name>A0AAV6WXQ4_9LAMI</name>
<evidence type="ECO:0000313" key="8">
    <source>
        <dbReference type="Proteomes" id="UP000826271"/>
    </source>
</evidence>
<dbReference type="PANTHER" id="PTHR33680">
    <property type="entry name" value="OS07G0190500 PROTEIN"/>
    <property type="match status" value="1"/>
</dbReference>
<dbReference type="InterPro" id="IPR010666">
    <property type="entry name" value="Znf_GRF"/>
</dbReference>
<keyword evidence="5" id="KW-0175">Coiled coil</keyword>
<dbReference type="Pfam" id="PF06839">
    <property type="entry name" value="Zn_ribbon_GRF"/>
    <property type="match status" value="1"/>
</dbReference>
<evidence type="ECO:0000313" key="7">
    <source>
        <dbReference type="EMBL" id="KAG8375118.1"/>
    </source>
</evidence>
<organism evidence="7 8">
    <name type="scientific">Buddleja alternifolia</name>
    <dbReference type="NCBI Taxonomy" id="168488"/>
    <lineage>
        <taxon>Eukaryota</taxon>
        <taxon>Viridiplantae</taxon>
        <taxon>Streptophyta</taxon>
        <taxon>Embryophyta</taxon>
        <taxon>Tracheophyta</taxon>
        <taxon>Spermatophyta</taxon>
        <taxon>Magnoliopsida</taxon>
        <taxon>eudicotyledons</taxon>
        <taxon>Gunneridae</taxon>
        <taxon>Pentapetalae</taxon>
        <taxon>asterids</taxon>
        <taxon>lamiids</taxon>
        <taxon>Lamiales</taxon>
        <taxon>Scrophulariaceae</taxon>
        <taxon>Buddlejeae</taxon>
        <taxon>Buddleja</taxon>
    </lineage>
</organism>
<feature type="coiled-coil region" evidence="5">
    <location>
        <begin position="523"/>
        <end position="550"/>
    </location>
</feature>
<dbReference type="GO" id="GO:0008270">
    <property type="term" value="F:zinc ion binding"/>
    <property type="evidence" value="ECO:0007669"/>
    <property type="project" value="UniProtKB-KW"/>
</dbReference>
<evidence type="ECO:0000256" key="3">
    <source>
        <dbReference type="ARBA" id="ARBA00022833"/>
    </source>
</evidence>
<dbReference type="Proteomes" id="UP000826271">
    <property type="component" value="Unassembled WGS sequence"/>
</dbReference>
<evidence type="ECO:0000259" key="6">
    <source>
        <dbReference type="PROSITE" id="PS51999"/>
    </source>
</evidence>
<dbReference type="PROSITE" id="PS51999">
    <property type="entry name" value="ZF_GRF"/>
    <property type="match status" value="1"/>
</dbReference>
<keyword evidence="3" id="KW-0862">Zinc</keyword>
<evidence type="ECO:0000256" key="4">
    <source>
        <dbReference type="PROSITE-ProRule" id="PRU01343"/>
    </source>
</evidence>
<keyword evidence="1" id="KW-0479">Metal-binding</keyword>
<gene>
    <name evidence="7" type="ORF">BUALT_Bualt10G0067100</name>
</gene>
<keyword evidence="2 4" id="KW-0863">Zinc-finger</keyword>
<protein>
    <recommendedName>
        <fullName evidence="6">GRF-type domain-containing protein</fullName>
    </recommendedName>
</protein>
<keyword evidence="8" id="KW-1185">Reference proteome</keyword>
<dbReference type="PANTHER" id="PTHR33680:SF1">
    <property type="entry name" value="OS05G0489500 PROTEIN"/>
    <property type="match status" value="1"/>
</dbReference>
<dbReference type="AlphaFoldDB" id="A0AAV6WXQ4"/>
<accession>A0AAV6WXQ4</accession>
<evidence type="ECO:0000256" key="1">
    <source>
        <dbReference type="ARBA" id="ARBA00022723"/>
    </source>
</evidence>
<reference evidence="7" key="1">
    <citation type="submission" date="2019-10" db="EMBL/GenBank/DDBJ databases">
        <authorList>
            <person name="Zhang R."/>
            <person name="Pan Y."/>
            <person name="Wang J."/>
            <person name="Ma R."/>
            <person name="Yu S."/>
        </authorList>
    </citation>
    <scope>NUCLEOTIDE SEQUENCE</scope>
    <source>
        <strain evidence="7">LA-IB0</strain>
        <tissue evidence="7">Leaf</tissue>
    </source>
</reference>
<dbReference type="EMBL" id="WHWC01000010">
    <property type="protein sequence ID" value="KAG8375118.1"/>
    <property type="molecule type" value="Genomic_DNA"/>
</dbReference>